<feature type="binding site" evidence="10">
    <location>
        <begin position="117"/>
        <end position="123"/>
    </location>
    <ligand>
        <name>ATP</name>
        <dbReference type="ChEBI" id="CHEBI:30616"/>
    </ligand>
</feature>
<dbReference type="RefSeq" id="WP_201786471.1">
    <property type="nucleotide sequence ID" value="NZ_LTBC01000003.1"/>
</dbReference>
<keyword evidence="3 10" id="KW-0132">Cell division</keyword>
<dbReference type="InterPro" id="IPR013221">
    <property type="entry name" value="Mur_ligase_cen"/>
</dbReference>
<dbReference type="SUPFAM" id="SSF53244">
    <property type="entry name" value="MurD-like peptide ligases, peptide-binding domain"/>
    <property type="match status" value="1"/>
</dbReference>
<feature type="domain" description="Mur ligase C-terminal" evidence="13">
    <location>
        <begin position="325"/>
        <end position="448"/>
    </location>
</feature>
<gene>
    <name evidence="10 15" type="primary">murF</name>
    <name evidence="15" type="ORF">MOMUL_11980</name>
</gene>
<dbReference type="GO" id="GO:0009252">
    <property type="term" value="P:peptidoglycan biosynthetic process"/>
    <property type="evidence" value="ECO:0007669"/>
    <property type="project" value="UniProtKB-UniRule"/>
</dbReference>
<evidence type="ECO:0000259" key="13">
    <source>
        <dbReference type="Pfam" id="PF02875"/>
    </source>
</evidence>
<organism evidence="15 16">
    <name type="scientific">Moorella mulderi DSM 14980</name>
    <dbReference type="NCBI Taxonomy" id="1122241"/>
    <lineage>
        <taxon>Bacteria</taxon>
        <taxon>Bacillati</taxon>
        <taxon>Bacillota</taxon>
        <taxon>Clostridia</taxon>
        <taxon>Neomoorellales</taxon>
        <taxon>Neomoorellaceae</taxon>
        <taxon>Neomoorella</taxon>
    </lineage>
</organism>
<evidence type="ECO:0000256" key="8">
    <source>
        <dbReference type="ARBA" id="ARBA00023306"/>
    </source>
</evidence>
<sequence>MLAAMAGEICAAVQGRLVGGEGTTPVRGVSTDSRSIKPGMLFIALKGERFDGHDFIGMALAGGAAAAIGEHFPPEIVAGRQPEQALIQVDDTLLALQRLAAYHRQKNFTGPLIAVTGSSGKTTTKNLVAAVLSTGMKVLKTPGNFNNEIGLPLTLLGLSPEHEAAVVEMAMRGPGEITALCAIARPTMGIITNIGTAHLERLGSVANIAAAKGELLASLPPGGVAILNGDDEWCRKLAATCPCRVIFYGIKSEADVMARDITALGAQGTTFTAVFPEAEVRLQIPVPGLHNVYDTLAALAAGYTLSLAPGTMTAGLKNWPAENLRQELRPGPGGCLVFNDAYNANPESMQAALQVLATLPGRKVAVLGDMRELGPAAPALHREIGRFAAGTGLFRLVTVGELAREIAAGAIAAGMPPGQVFSCASHREAAGHLRDLGAGDVVLFKGSRLAGMEQVLAAWEVEVNG</sequence>
<dbReference type="GO" id="GO:0051301">
    <property type="term" value="P:cell division"/>
    <property type="evidence" value="ECO:0007669"/>
    <property type="project" value="UniProtKB-KW"/>
</dbReference>
<feature type="domain" description="Mur ligase N-terminal catalytic" evidence="12">
    <location>
        <begin position="26"/>
        <end position="103"/>
    </location>
</feature>
<dbReference type="EC" id="6.3.2.10" evidence="10 11"/>
<dbReference type="GO" id="GO:0071555">
    <property type="term" value="P:cell wall organization"/>
    <property type="evidence" value="ECO:0007669"/>
    <property type="project" value="UniProtKB-KW"/>
</dbReference>
<dbReference type="PANTHER" id="PTHR43024">
    <property type="entry name" value="UDP-N-ACETYLMURAMOYL-TRIPEPTIDE--D-ALANYL-D-ALANINE LIGASE"/>
    <property type="match status" value="1"/>
</dbReference>
<evidence type="ECO:0000256" key="5">
    <source>
        <dbReference type="ARBA" id="ARBA00022840"/>
    </source>
</evidence>
<dbReference type="PANTHER" id="PTHR43024:SF1">
    <property type="entry name" value="UDP-N-ACETYLMURAMOYL-TRIPEPTIDE--D-ALANYL-D-ALANINE LIGASE"/>
    <property type="match status" value="1"/>
</dbReference>
<dbReference type="InterPro" id="IPR000713">
    <property type="entry name" value="Mur_ligase_N"/>
</dbReference>
<dbReference type="Pfam" id="PF08245">
    <property type="entry name" value="Mur_ligase_M"/>
    <property type="match status" value="1"/>
</dbReference>
<dbReference type="InterPro" id="IPR035911">
    <property type="entry name" value="MurE/MurF_N"/>
</dbReference>
<keyword evidence="4 10" id="KW-0547">Nucleotide-binding</keyword>
<evidence type="ECO:0000256" key="3">
    <source>
        <dbReference type="ARBA" id="ARBA00022618"/>
    </source>
</evidence>
<keyword evidence="1 10" id="KW-0963">Cytoplasm</keyword>
<dbReference type="Gene3D" id="3.40.1390.10">
    <property type="entry name" value="MurE/MurF, N-terminal domain"/>
    <property type="match status" value="1"/>
</dbReference>
<keyword evidence="9 10" id="KW-0961">Cell wall biogenesis/degradation</keyword>
<keyword evidence="8 10" id="KW-0131">Cell cycle</keyword>
<evidence type="ECO:0000256" key="2">
    <source>
        <dbReference type="ARBA" id="ARBA00022598"/>
    </source>
</evidence>
<dbReference type="Pfam" id="PF02875">
    <property type="entry name" value="Mur_ligase_C"/>
    <property type="match status" value="1"/>
</dbReference>
<dbReference type="HAMAP" id="MF_02019">
    <property type="entry name" value="MurF"/>
    <property type="match status" value="1"/>
</dbReference>
<evidence type="ECO:0000256" key="4">
    <source>
        <dbReference type="ARBA" id="ARBA00022741"/>
    </source>
</evidence>
<dbReference type="GO" id="GO:0005524">
    <property type="term" value="F:ATP binding"/>
    <property type="evidence" value="ECO:0007669"/>
    <property type="project" value="UniProtKB-UniRule"/>
</dbReference>
<dbReference type="PATRIC" id="fig|1122241.3.peg.1259"/>
<keyword evidence="2 10" id="KW-0436">Ligase</keyword>
<dbReference type="InterPro" id="IPR036565">
    <property type="entry name" value="Mur-like_cat_sf"/>
</dbReference>
<dbReference type="UniPathway" id="UPA00219"/>
<comment type="function">
    <text evidence="10 11">Involved in cell wall formation. Catalyzes the final step in the synthesis of UDP-N-acetylmuramoyl-pentapeptide, the precursor of murein.</text>
</comment>
<dbReference type="NCBIfam" id="TIGR01143">
    <property type="entry name" value="murF"/>
    <property type="match status" value="1"/>
</dbReference>
<dbReference type="InterPro" id="IPR036615">
    <property type="entry name" value="Mur_ligase_C_dom_sf"/>
</dbReference>
<evidence type="ECO:0000256" key="7">
    <source>
        <dbReference type="ARBA" id="ARBA00022984"/>
    </source>
</evidence>
<dbReference type="InterPro" id="IPR051046">
    <property type="entry name" value="MurCDEF_CellWall_CoF430Synth"/>
</dbReference>
<reference evidence="15 16" key="1">
    <citation type="submission" date="2016-02" db="EMBL/GenBank/DDBJ databases">
        <title>Genome sequence of Moorella mulderi DSM 14980.</title>
        <authorList>
            <person name="Poehlein A."/>
            <person name="Daniel R."/>
        </authorList>
    </citation>
    <scope>NUCLEOTIDE SEQUENCE [LARGE SCALE GENOMIC DNA]</scope>
    <source>
        <strain evidence="15 16">DSM 14980</strain>
    </source>
</reference>
<keyword evidence="6 10" id="KW-0133">Cell shape</keyword>
<feature type="domain" description="Mur ligase central" evidence="14">
    <location>
        <begin position="115"/>
        <end position="301"/>
    </location>
</feature>
<evidence type="ECO:0000256" key="6">
    <source>
        <dbReference type="ARBA" id="ARBA00022960"/>
    </source>
</evidence>
<evidence type="ECO:0000256" key="11">
    <source>
        <dbReference type="RuleBase" id="RU004136"/>
    </source>
</evidence>
<comment type="catalytic activity">
    <reaction evidence="10 11">
        <text>D-alanyl-D-alanine + UDP-N-acetyl-alpha-D-muramoyl-L-alanyl-gamma-D-glutamyl-meso-2,6-diaminopimelate + ATP = UDP-N-acetyl-alpha-D-muramoyl-L-alanyl-gamma-D-glutamyl-meso-2,6-diaminopimeloyl-D-alanyl-D-alanine + ADP + phosphate + H(+)</text>
        <dbReference type="Rhea" id="RHEA:28374"/>
        <dbReference type="ChEBI" id="CHEBI:15378"/>
        <dbReference type="ChEBI" id="CHEBI:30616"/>
        <dbReference type="ChEBI" id="CHEBI:43474"/>
        <dbReference type="ChEBI" id="CHEBI:57822"/>
        <dbReference type="ChEBI" id="CHEBI:61386"/>
        <dbReference type="ChEBI" id="CHEBI:83905"/>
        <dbReference type="ChEBI" id="CHEBI:456216"/>
        <dbReference type="EC" id="6.3.2.10"/>
    </reaction>
</comment>
<evidence type="ECO:0000256" key="10">
    <source>
        <dbReference type="HAMAP-Rule" id="MF_02019"/>
    </source>
</evidence>
<evidence type="ECO:0000256" key="9">
    <source>
        <dbReference type="ARBA" id="ARBA00023316"/>
    </source>
</evidence>
<protein>
    <recommendedName>
        <fullName evidence="10 11">UDP-N-acetylmuramoyl-tripeptide--D-alanyl-D-alanine ligase</fullName>
        <ecNumber evidence="10 11">6.3.2.10</ecNumber>
    </recommendedName>
    <alternativeName>
        <fullName evidence="10">D-alanyl-D-alanine-adding enzyme</fullName>
    </alternativeName>
</protein>
<keyword evidence="16" id="KW-1185">Reference proteome</keyword>
<comment type="similarity">
    <text evidence="10">Belongs to the MurCDEF family. MurF subfamily.</text>
</comment>
<dbReference type="GO" id="GO:0047480">
    <property type="term" value="F:UDP-N-acetylmuramoyl-tripeptide-D-alanyl-D-alanine ligase activity"/>
    <property type="evidence" value="ECO:0007669"/>
    <property type="project" value="UniProtKB-UniRule"/>
</dbReference>
<dbReference type="GO" id="GO:0005737">
    <property type="term" value="C:cytoplasm"/>
    <property type="evidence" value="ECO:0007669"/>
    <property type="project" value="UniProtKB-SubCell"/>
</dbReference>
<dbReference type="InterPro" id="IPR004101">
    <property type="entry name" value="Mur_ligase_C"/>
</dbReference>
<dbReference type="EMBL" id="LTBC01000003">
    <property type="protein sequence ID" value="KYH32596.1"/>
    <property type="molecule type" value="Genomic_DNA"/>
</dbReference>
<evidence type="ECO:0000313" key="15">
    <source>
        <dbReference type="EMBL" id="KYH32596.1"/>
    </source>
</evidence>
<dbReference type="Gene3D" id="3.90.190.20">
    <property type="entry name" value="Mur ligase, C-terminal domain"/>
    <property type="match status" value="1"/>
</dbReference>
<dbReference type="SUPFAM" id="SSF63418">
    <property type="entry name" value="MurE/MurF N-terminal domain"/>
    <property type="match status" value="1"/>
</dbReference>
<dbReference type="InterPro" id="IPR005863">
    <property type="entry name" value="UDP-N-AcMur_synth"/>
</dbReference>
<dbReference type="SUPFAM" id="SSF53623">
    <property type="entry name" value="MurD-like peptide ligases, catalytic domain"/>
    <property type="match status" value="1"/>
</dbReference>
<dbReference type="AlphaFoldDB" id="A0A151AY81"/>
<evidence type="ECO:0000313" key="16">
    <source>
        <dbReference type="Proteomes" id="UP000075670"/>
    </source>
</evidence>
<dbReference type="Pfam" id="PF01225">
    <property type="entry name" value="Mur_ligase"/>
    <property type="match status" value="1"/>
</dbReference>
<comment type="caution">
    <text evidence="15">The sequence shown here is derived from an EMBL/GenBank/DDBJ whole genome shotgun (WGS) entry which is preliminary data.</text>
</comment>
<dbReference type="Gene3D" id="3.40.1190.10">
    <property type="entry name" value="Mur-like, catalytic domain"/>
    <property type="match status" value="1"/>
</dbReference>
<comment type="pathway">
    <text evidence="10 11">Cell wall biogenesis; peptidoglycan biosynthesis.</text>
</comment>
<keyword evidence="5 10" id="KW-0067">ATP-binding</keyword>
<proteinExistence type="inferred from homology"/>
<evidence type="ECO:0000259" key="14">
    <source>
        <dbReference type="Pfam" id="PF08245"/>
    </source>
</evidence>
<dbReference type="GO" id="GO:0008360">
    <property type="term" value="P:regulation of cell shape"/>
    <property type="evidence" value="ECO:0007669"/>
    <property type="project" value="UniProtKB-KW"/>
</dbReference>
<keyword evidence="7 10" id="KW-0573">Peptidoglycan synthesis</keyword>
<dbReference type="Proteomes" id="UP000075670">
    <property type="component" value="Unassembled WGS sequence"/>
</dbReference>
<comment type="subcellular location">
    <subcellularLocation>
        <location evidence="10 11">Cytoplasm</location>
    </subcellularLocation>
</comment>
<evidence type="ECO:0000259" key="12">
    <source>
        <dbReference type="Pfam" id="PF01225"/>
    </source>
</evidence>
<accession>A0A151AY81</accession>
<dbReference type="GO" id="GO:0008766">
    <property type="term" value="F:UDP-N-acetylmuramoylalanyl-D-glutamyl-2,6-diaminopimelate-D-alanyl-D-alanine ligase activity"/>
    <property type="evidence" value="ECO:0007669"/>
    <property type="project" value="RHEA"/>
</dbReference>
<name>A0A151AY81_9FIRM</name>
<evidence type="ECO:0000256" key="1">
    <source>
        <dbReference type="ARBA" id="ARBA00022490"/>
    </source>
</evidence>